<dbReference type="RefSeq" id="WP_116078299.1">
    <property type="nucleotide sequence ID" value="NZ_CP187639.1"/>
</dbReference>
<dbReference type="Proteomes" id="UP000256519">
    <property type="component" value="Unassembled WGS sequence"/>
</dbReference>
<gene>
    <name evidence="2" type="ORF">C3744_27320</name>
</gene>
<protein>
    <submittedName>
        <fullName evidence="2">DUF4440 domain-containing protein</fullName>
    </submittedName>
</protein>
<dbReference type="InterPro" id="IPR032710">
    <property type="entry name" value="NTF2-like_dom_sf"/>
</dbReference>
<dbReference type="Pfam" id="PF13474">
    <property type="entry name" value="SnoaL_3"/>
    <property type="match status" value="1"/>
</dbReference>
<dbReference type="Gene3D" id="3.10.450.50">
    <property type="match status" value="1"/>
</dbReference>
<organism evidence="2 3">
    <name type="scientific">Priestia megaterium</name>
    <name type="common">Bacillus megaterium</name>
    <dbReference type="NCBI Taxonomy" id="1404"/>
    <lineage>
        <taxon>Bacteria</taxon>
        <taxon>Bacillati</taxon>
        <taxon>Bacillota</taxon>
        <taxon>Bacilli</taxon>
        <taxon>Bacillales</taxon>
        <taxon>Bacillaceae</taxon>
        <taxon>Priestia</taxon>
    </lineage>
</organism>
<dbReference type="InterPro" id="IPR037401">
    <property type="entry name" value="SnoaL-like"/>
</dbReference>
<evidence type="ECO:0000313" key="3">
    <source>
        <dbReference type="Proteomes" id="UP000256519"/>
    </source>
</evidence>
<comment type="caution">
    <text evidence="2">The sequence shown here is derived from an EMBL/GenBank/DDBJ whole genome shotgun (WGS) entry which is preliminary data.</text>
</comment>
<dbReference type="EMBL" id="PQWM01000053">
    <property type="protein sequence ID" value="RDZ07670.1"/>
    <property type="molecule type" value="Genomic_DNA"/>
</dbReference>
<evidence type="ECO:0000313" key="2">
    <source>
        <dbReference type="EMBL" id="RDZ07670.1"/>
    </source>
</evidence>
<sequence>MSVNIKEIAETVLNIERANNERWNQGDCYGYLDSYSDDISYFDPVTEKLIVGNSSVREHILSCYKNPNIIRSEYLNPDVAVSEAGDLAVLSYNLHNYVAGEDGQEKLQKCWNTTEVFRLIEGEWRTVHSHWSFVRHPGIISGSDAF</sequence>
<accession>A0A3D8WUN8</accession>
<name>A0A3D8WUN8_PRIMG</name>
<dbReference type="SUPFAM" id="SSF54427">
    <property type="entry name" value="NTF2-like"/>
    <property type="match status" value="1"/>
</dbReference>
<reference evidence="2 3" key="1">
    <citation type="journal article" date="2018" name="Appl. Environ. Microbiol.">
        <title>Antimicrobial susceptibility testing and tentative epidemiological cut-off values of five Bacillus species relevant for use as animal feed additives or for plant protection.</title>
        <authorList>
            <person name="Agerso Y."/>
            <person name="Stuer-Lauridsen B."/>
            <person name="Bjerre K."/>
            <person name="Jensen M.G."/>
            <person name="Johansen E."/>
            <person name="Bennedsen M."/>
            <person name="Brockmann E."/>
            <person name="Nielsen B."/>
        </authorList>
    </citation>
    <scope>NUCLEOTIDE SEQUENCE [LARGE SCALE GENOMIC DNA]</scope>
    <source>
        <strain evidence="2 3">CHCC20162</strain>
    </source>
</reference>
<proteinExistence type="predicted"/>
<dbReference type="AlphaFoldDB" id="A0A3D8WUN8"/>
<evidence type="ECO:0000259" key="1">
    <source>
        <dbReference type="Pfam" id="PF13474"/>
    </source>
</evidence>
<feature type="domain" description="SnoaL-like" evidence="1">
    <location>
        <begin position="23"/>
        <end position="134"/>
    </location>
</feature>